<dbReference type="SUPFAM" id="SSF54427">
    <property type="entry name" value="NTF2-like"/>
    <property type="match status" value="1"/>
</dbReference>
<accession>A0A7S1ZCB5</accession>
<evidence type="ECO:0000313" key="2">
    <source>
        <dbReference type="EMBL" id="CAD9334816.1"/>
    </source>
</evidence>
<feature type="signal peptide" evidence="1">
    <location>
        <begin position="1"/>
        <end position="24"/>
    </location>
</feature>
<dbReference type="InterPro" id="IPR032710">
    <property type="entry name" value="NTF2-like_dom_sf"/>
</dbReference>
<organism evidence="2">
    <name type="scientific">Trieres chinensis</name>
    <name type="common">Marine centric diatom</name>
    <name type="synonym">Odontella sinensis</name>
    <dbReference type="NCBI Taxonomy" id="1514140"/>
    <lineage>
        <taxon>Eukaryota</taxon>
        <taxon>Sar</taxon>
        <taxon>Stramenopiles</taxon>
        <taxon>Ochrophyta</taxon>
        <taxon>Bacillariophyta</taxon>
        <taxon>Mediophyceae</taxon>
        <taxon>Biddulphiophycidae</taxon>
        <taxon>Eupodiscales</taxon>
        <taxon>Parodontellaceae</taxon>
        <taxon>Trieres</taxon>
    </lineage>
</organism>
<dbReference type="EMBL" id="HBGO01013874">
    <property type="protein sequence ID" value="CAD9334816.1"/>
    <property type="molecule type" value="Transcribed_RNA"/>
</dbReference>
<dbReference type="AlphaFoldDB" id="A0A7S1ZCB5"/>
<evidence type="ECO:0000256" key="1">
    <source>
        <dbReference type="SAM" id="SignalP"/>
    </source>
</evidence>
<reference evidence="2" key="1">
    <citation type="submission" date="2021-01" db="EMBL/GenBank/DDBJ databases">
        <authorList>
            <person name="Corre E."/>
            <person name="Pelletier E."/>
            <person name="Niang G."/>
            <person name="Scheremetjew M."/>
            <person name="Finn R."/>
            <person name="Kale V."/>
            <person name="Holt S."/>
            <person name="Cochrane G."/>
            <person name="Meng A."/>
            <person name="Brown T."/>
            <person name="Cohen L."/>
        </authorList>
    </citation>
    <scope>NUCLEOTIDE SEQUENCE</scope>
    <source>
        <strain evidence="2">Grunow 1884</strain>
    </source>
</reference>
<sequence length="266" mass="29131">MARPSVIALGALLALLSAPHPSSAFNPFKSLAPPSSLETSAAVLSPKSKSPMFEYLKFDGTKPTFDVLSKTRDYVEKASWDIDESIYDEDYVLRGPVIGPIGRTDLKGSQTGLGLREAFPDITRSSFGYTVDPENPYRCFYFQRWRATHTGDMDAYGDIYPATGAEMETPVSVFSVVWTPEGKIIYEQVGAVVDRLEGNTQGKAAVFGLLHTAGLKLDANPGDAVFATIQRIGHALGGRGRSWSREDDIPEWWVSKSRGADGTEQW</sequence>
<feature type="chain" id="PRO_5030843470" evidence="1">
    <location>
        <begin position="25"/>
        <end position="266"/>
    </location>
</feature>
<protein>
    <submittedName>
        <fullName evidence="2">Uncharacterized protein</fullName>
    </submittedName>
</protein>
<gene>
    <name evidence="2" type="ORF">OSIN01602_LOCUS7820</name>
</gene>
<name>A0A7S1ZCB5_TRICV</name>
<proteinExistence type="predicted"/>
<dbReference type="Gene3D" id="3.10.450.50">
    <property type="match status" value="1"/>
</dbReference>
<keyword evidence="1" id="KW-0732">Signal</keyword>